<evidence type="ECO:0000256" key="1">
    <source>
        <dbReference type="SAM" id="MobiDB-lite"/>
    </source>
</evidence>
<comment type="caution">
    <text evidence="3">The sequence shown here is derived from an EMBL/GenBank/DDBJ whole genome shotgun (WGS) entry which is preliminary data.</text>
</comment>
<organism evidence="3">
    <name type="scientific">marine sediment metagenome</name>
    <dbReference type="NCBI Taxonomy" id="412755"/>
    <lineage>
        <taxon>unclassified sequences</taxon>
        <taxon>metagenomes</taxon>
        <taxon>ecological metagenomes</taxon>
    </lineage>
</organism>
<dbReference type="SUPFAM" id="SSF47090">
    <property type="entry name" value="PGBD-like"/>
    <property type="match status" value="1"/>
</dbReference>
<protein>
    <recommendedName>
        <fullName evidence="2">Peptidoglycan binding-like domain-containing protein</fullName>
    </recommendedName>
</protein>
<dbReference type="Pfam" id="PF01471">
    <property type="entry name" value="PG_binding_1"/>
    <property type="match status" value="1"/>
</dbReference>
<proteinExistence type="predicted"/>
<gene>
    <name evidence="3" type="ORF">LCGC14_0153980</name>
</gene>
<evidence type="ECO:0000313" key="3">
    <source>
        <dbReference type="EMBL" id="KKN97882.1"/>
    </source>
</evidence>
<dbReference type="AlphaFoldDB" id="A0A0F9VDQ5"/>
<feature type="domain" description="Peptidoglycan binding-like" evidence="2">
    <location>
        <begin position="121"/>
        <end position="154"/>
    </location>
</feature>
<accession>A0A0F9VDQ5</accession>
<dbReference type="InterPro" id="IPR002477">
    <property type="entry name" value="Peptidoglycan-bd-like"/>
</dbReference>
<sequence length="189" mass="20017">MQYFRRSHLAQFACIFTVLASLSACGAPPEESDLPEPGVREATTNGPAGAAPGSCWGRTVSPAVIETVTEQVQVQPAQISSTGEIQSLPIYRTETRQKIVSPRVDNWFETPCTSALTPDVIATLQRALEARGFYGGAISSQLDDATRSAMRAYQVSTAGPDSPVLALTTARSLGVIAVHIPGIDTKIEG</sequence>
<reference evidence="3" key="1">
    <citation type="journal article" date="2015" name="Nature">
        <title>Complex archaea that bridge the gap between prokaryotes and eukaryotes.</title>
        <authorList>
            <person name="Spang A."/>
            <person name="Saw J.H."/>
            <person name="Jorgensen S.L."/>
            <person name="Zaremba-Niedzwiedzka K."/>
            <person name="Martijn J."/>
            <person name="Lind A.E."/>
            <person name="van Eijk R."/>
            <person name="Schleper C."/>
            <person name="Guy L."/>
            <person name="Ettema T.J."/>
        </authorList>
    </citation>
    <scope>NUCLEOTIDE SEQUENCE</scope>
</reference>
<dbReference type="EMBL" id="LAZR01000055">
    <property type="protein sequence ID" value="KKN97882.1"/>
    <property type="molecule type" value="Genomic_DNA"/>
</dbReference>
<evidence type="ECO:0000259" key="2">
    <source>
        <dbReference type="Pfam" id="PF01471"/>
    </source>
</evidence>
<name>A0A0F9VDQ5_9ZZZZ</name>
<feature type="region of interest" description="Disordered" evidence="1">
    <location>
        <begin position="27"/>
        <end position="53"/>
    </location>
</feature>
<dbReference type="InterPro" id="IPR036365">
    <property type="entry name" value="PGBD-like_sf"/>
</dbReference>
<dbReference type="PROSITE" id="PS51257">
    <property type="entry name" value="PROKAR_LIPOPROTEIN"/>
    <property type="match status" value="1"/>
</dbReference>